<dbReference type="AlphaFoldDB" id="A0A9P6N360"/>
<name>A0A9P6N360_9FUNG</name>
<protein>
    <submittedName>
        <fullName evidence="2">Uncharacterized protein</fullName>
    </submittedName>
</protein>
<proteinExistence type="predicted"/>
<evidence type="ECO:0000313" key="2">
    <source>
        <dbReference type="EMBL" id="KAG0022076.1"/>
    </source>
</evidence>
<evidence type="ECO:0000256" key="1">
    <source>
        <dbReference type="SAM" id="MobiDB-lite"/>
    </source>
</evidence>
<keyword evidence="3" id="KW-1185">Reference proteome</keyword>
<organism evidence="2 3">
    <name type="scientific">Entomortierella chlamydospora</name>
    <dbReference type="NCBI Taxonomy" id="101097"/>
    <lineage>
        <taxon>Eukaryota</taxon>
        <taxon>Fungi</taxon>
        <taxon>Fungi incertae sedis</taxon>
        <taxon>Mucoromycota</taxon>
        <taxon>Mortierellomycotina</taxon>
        <taxon>Mortierellomycetes</taxon>
        <taxon>Mortierellales</taxon>
        <taxon>Mortierellaceae</taxon>
        <taxon>Entomortierella</taxon>
    </lineage>
</organism>
<gene>
    <name evidence="2" type="ORF">BGZ80_001116</name>
</gene>
<comment type="caution">
    <text evidence="2">The sequence shown here is derived from an EMBL/GenBank/DDBJ whole genome shotgun (WGS) entry which is preliminary data.</text>
</comment>
<dbReference type="EMBL" id="JAAAID010000125">
    <property type="protein sequence ID" value="KAG0022076.1"/>
    <property type="molecule type" value="Genomic_DNA"/>
</dbReference>
<feature type="region of interest" description="Disordered" evidence="1">
    <location>
        <begin position="1"/>
        <end position="24"/>
    </location>
</feature>
<dbReference type="Proteomes" id="UP000703661">
    <property type="component" value="Unassembled WGS sequence"/>
</dbReference>
<reference evidence="2" key="1">
    <citation type="journal article" date="2020" name="Fungal Divers.">
        <title>Resolving the Mortierellaceae phylogeny through synthesis of multi-gene phylogenetics and phylogenomics.</title>
        <authorList>
            <person name="Vandepol N."/>
            <person name="Liber J."/>
            <person name="Desiro A."/>
            <person name="Na H."/>
            <person name="Kennedy M."/>
            <person name="Barry K."/>
            <person name="Grigoriev I.V."/>
            <person name="Miller A.N."/>
            <person name="O'Donnell K."/>
            <person name="Stajich J.E."/>
            <person name="Bonito G."/>
        </authorList>
    </citation>
    <scope>NUCLEOTIDE SEQUENCE</scope>
    <source>
        <strain evidence="2">NRRL 2769</strain>
    </source>
</reference>
<accession>A0A9P6N360</accession>
<evidence type="ECO:0000313" key="3">
    <source>
        <dbReference type="Proteomes" id="UP000703661"/>
    </source>
</evidence>
<sequence>MEQSIPSVAAFIKNSDKRIDKPMTKEKVRRELDLLKSCNNIQAQQTQEQPPTAESNLKNSLPELVAIPDSNDTNAAISPSIRFNGGTSTKQCFRQWYC</sequence>
<feature type="compositionally biased region" description="Basic and acidic residues" evidence="1">
    <location>
        <begin position="14"/>
        <end position="24"/>
    </location>
</feature>